<dbReference type="Proteomes" id="UP000198862">
    <property type="component" value="Unassembled WGS sequence"/>
</dbReference>
<protein>
    <submittedName>
        <fullName evidence="2">Uncharacterized protein</fullName>
    </submittedName>
</protein>
<evidence type="ECO:0000256" key="1">
    <source>
        <dbReference type="SAM" id="SignalP"/>
    </source>
</evidence>
<gene>
    <name evidence="2" type="ORF">SAMN02745724_03816</name>
</gene>
<keyword evidence="1" id="KW-0732">Signal</keyword>
<dbReference type="AlphaFoldDB" id="A0A1I1QIL5"/>
<dbReference type="RefSeq" id="WP_091988302.1">
    <property type="nucleotide sequence ID" value="NZ_FOLO01000039.1"/>
</dbReference>
<feature type="chain" id="PRO_5011520807" evidence="1">
    <location>
        <begin position="28"/>
        <end position="165"/>
    </location>
</feature>
<dbReference type="OrthoDB" id="6288930at2"/>
<sequence>MKVSRMNKSLKFASIGIMAILSSNVFAGASDWIAQSGDFITLNKSESQVDFFVVYPQLGGGNCGIGISLNRGSSYQKYYEKLLEQITVSNIYYSDSGSNVLEPISVDNSGALFAFDFNIQYYGTIVTITANDGKTFGEIFDSLSSHSSVHALASAVSCEQIQEKK</sequence>
<proteinExistence type="predicted"/>
<evidence type="ECO:0000313" key="3">
    <source>
        <dbReference type="Proteomes" id="UP000198862"/>
    </source>
</evidence>
<keyword evidence="3" id="KW-1185">Reference proteome</keyword>
<organism evidence="2 3">
    <name type="scientific">Pseudoalteromonas denitrificans DSM 6059</name>
    <dbReference type="NCBI Taxonomy" id="1123010"/>
    <lineage>
        <taxon>Bacteria</taxon>
        <taxon>Pseudomonadati</taxon>
        <taxon>Pseudomonadota</taxon>
        <taxon>Gammaproteobacteria</taxon>
        <taxon>Alteromonadales</taxon>
        <taxon>Pseudoalteromonadaceae</taxon>
        <taxon>Pseudoalteromonas</taxon>
    </lineage>
</organism>
<reference evidence="2 3" key="1">
    <citation type="submission" date="2016-10" db="EMBL/GenBank/DDBJ databases">
        <authorList>
            <person name="de Groot N.N."/>
        </authorList>
    </citation>
    <scope>NUCLEOTIDE SEQUENCE [LARGE SCALE GENOMIC DNA]</scope>
    <source>
        <strain evidence="2 3">DSM 6059</strain>
    </source>
</reference>
<evidence type="ECO:0000313" key="2">
    <source>
        <dbReference type="EMBL" id="SFD19093.1"/>
    </source>
</evidence>
<accession>A0A1I1QIL5</accession>
<feature type="signal peptide" evidence="1">
    <location>
        <begin position="1"/>
        <end position="27"/>
    </location>
</feature>
<dbReference type="EMBL" id="FOLO01000039">
    <property type="protein sequence ID" value="SFD19093.1"/>
    <property type="molecule type" value="Genomic_DNA"/>
</dbReference>
<name>A0A1I1QIL5_9GAMM</name>